<evidence type="ECO:0000313" key="2">
    <source>
        <dbReference type="EMBL" id="KAJ6820171.1"/>
    </source>
</evidence>
<reference evidence="2" key="1">
    <citation type="journal article" date="2023" name="GigaByte">
        <title>Genome assembly of the bearded iris, Iris pallida Lam.</title>
        <authorList>
            <person name="Bruccoleri R.E."/>
            <person name="Oakeley E.J."/>
            <person name="Faust A.M.E."/>
            <person name="Altorfer M."/>
            <person name="Dessus-Babus S."/>
            <person name="Burckhardt D."/>
            <person name="Oertli M."/>
            <person name="Naumann U."/>
            <person name="Petersen F."/>
            <person name="Wong J."/>
        </authorList>
    </citation>
    <scope>NUCLEOTIDE SEQUENCE</scope>
    <source>
        <strain evidence="2">GSM-AAB239-AS_SAM_17_03QT</strain>
    </source>
</reference>
<accession>A0AAX6FW06</accession>
<dbReference type="AlphaFoldDB" id="A0AAX6FW06"/>
<dbReference type="EMBL" id="JANAVB010025797">
    <property type="protein sequence ID" value="KAJ6820171.1"/>
    <property type="molecule type" value="Genomic_DNA"/>
</dbReference>
<comment type="caution">
    <text evidence="2">The sequence shown here is derived from an EMBL/GenBank/DDBJ whole genome shotgun (WGS) entry which is preliminary data.</text>
</comment>
<dbReference type="Proteomes" id="UP001140949">
    <property type="component" value="Unassembled WGS sequence"/>
</dbReference>
<organism evidence="2 3">
    <name type="scientific">Iris pallida</name>
    <name type="common">Sweet iris</name>
    <dbReference type="NCBI Taxonomy" id="29817"/>
    <lineage>
        <taxon>Eukaryota</taxon>
        <taxon>Viridiplantae</taxon>
        <taxon>Streptophyta</taxon>
        <taxon>Embryophyta</taxon>
        <taxon>Tracheophyta</taxon>
        <taxon>Spermatophyta</taxon>
        <taxon>Magnoliopsida</taxon>
        <taxon>Liliopsida</taxon>
        <taxon>Asparagales</taxon>
        <taxon>Iridaceae</taxon>
        <taxon>Iridoideae</taxon>
        <taxon>Irideae</taxon>
        <taxon>Iris</taxon>
    </lineage>
</organism>
<gene>
    <name evidence="2" type="ORF">M6B38_399090</name>
</gene>
<proteinExistence type="predicted"/>
<evidence type="ECO:0000313" key="3">
    <source>
        <dbReference type="Proteomes" id="UP001140949"/>
    </source>
</evidence>
<feature type="region of interest" description="Disordered" evidence="1">
    <location>
        <begin position="1"/>
        <end position="25"/>
    </location>
</feature>
<sequence length="72" mass="7423">MRDDALGSLVASGGTGGTYRNGAAGSVQAARAVRRGHQRQGLLRLRLVRGGAGQGGVRVRGLRRGLSGEVLR</sequence>
<keyword evidence="3" id="KW-1185">Reference proteome</keyword>
<evidence type="ECO:0000256" key="1">
    <source>
        <dbReference type="SAM" id="MobiDB-lite"/>
    </source>
</evidence>
<protein>
    <submittedName>
        <fullName evidence="2">Cysteine-rich repeat secretory protein 12-like</fullName>
    </submittedName>
</protein>
<reference evidence="2" key="2">
    <citation type="submission" date="2023-04" db="EMBL/GenBank/DDBJ databases">
        <authorList>
            <person name="Bruccoleri R.E."/>
            <person name="Oakeley E.J."/>
            <person name="Faust A.-M."/>
            <person name="Dessus-Babus S."/>
            <person name="Altorfer M."/>
            <person name="Burckhardt D."/>
            <person name="Oertli M."/>
            <person name="Naumann U."/>
            <person name="Petersen F."/>
            <person name="Wong J."/>
        </authorList>
    </citation>
    <scope>NUCLEOTIDE SEQUENCE</scope>
    <source>
        <strain evidence="2">GSM-AAB239-AS_SAM_17_03QT</strain>
        <tissue evidence="2">Leaf</tissue>
    </source>
</reference>
<name>A0AAX6FW06_IRIPA</name>